<dbReference type="AlphaFoldDB" id="A0AAD7CL60"/>
<dbReference type="EMBL" id="JARKIF010000001">
    <property type="protein sequence ID" value="KAJ7651332.1"/>
    <property type="molecule type" value="Genomic_DNA"/>
</dbReference>
<dbReference type="Proteomes" id="UP001221142">
    <property type="component" value="Unassembled WGS sequence"/>
</dbReference>
<feature type="region of interest" description="Disordered" evidence="1">
    <location>
        <begin position="1"/>
        <end position="25"/>
    </location>
</feature>
<keyword evidence="3" id="KW-1185">Reference proteome</keyword>
<evidence type="ECO:0000313" key="3">
    <source>
        <dbReference type="Proteomes" id="UP001221142"/>
    </source>
</evidence>
<proteinExistence type="predicted"/>
<reference evidence="2" key="1">
    <citation type="submission" date="2023-03" db="EMBL/GenBank/DDBJ databases">
        <title>Massive genome expansion in bonnet fungi (Mycena s.s.) driven by repeated elements and novel gene families across ecological guilds.</title>
        <authorList>
            <consortium name="Lawrence Berkeley National Laboratory"/>
            <person name="Harder C.B."/>
            <person name="Miyauchi S."/>
            <person name="Viragh M."/>
            <person name="Kuo A."/>
            <person name="Thoen E."/>
            <person name="Andreopoulos B."/>
            <person name="Lu D."/>
            <person name="Skrede I."/>
            <person name="Drula E."/>
            <person name="Henrissat B."/>
            <person name="Morin E."/>
            <person name="Kohler A."/>
            <person name="Barry K."/>
            <person name="LaButti K."/>
            <person name="Morin E."/>
            <person name="Salamov A."/>
            <person name="Lipzen A."/>
            <person name="Mereny Z."/>
            <person name="Hegedus B."/>
            <person name="Baldrian P."/>
            <person name="Stursova M."/>
            <person name="Weitz H."/>
            <person name="Taylor A."/>
            <person name="Grigoriev I.V."/>
            <person name="Nagy L.G."/>
            <person name="Martin F."/>
            <person name="Kauserud H."/>
        </authorList>
    </citation>
    <scope>NUCLEOTIDE SEQUENCE</scope>
    <source>
        <strain evidence="2">9284</strain>
    </source>
</reference>
<organism evidence="2 3">
    <name type="scientific">Roridomyces roridus</name>
    <dbReference type="NCBI Taxonomy" id="1738132"/>
    <lineage>
        <taxon>Eukaryota</taxon>
        <taxon>Fungi</taxon>
        <taxon>Dikarya</taxon>
        <taxon>Basidiomycota</taxon>
        <taxon>Agaricomycotina</taxon>
        <taxon>Agaricomycetes</taxon>
        <taxon>Agaricomycetidae</taxon>
        <taxon>Agaricales</taxon>
        <taxon>Marasmiineae</taxon>
        <taxon>Mycenaceae</taxon>
        <taxon>Roridomyces</taxon>
    </lineage>
</organism>
<gene>
    <name evidence="2" type="ORF">FB45DRAFT_820840</name>
</gene>
<comment type="caution">
    <text evidence="2">The sequence shown here is derived from an EMBL/GenBank/DDBJ whole genome shotgun (WGS) entry which is preliminary data.</text>
</comment>
<name>A0AAD7CL60_9AGAR</name>
<accession>A0AAD7CL60</accession>
<evidence type="ECO:0000256" key="1">
    <source>
        <dbReference type="SAM" id="MobiDB-lite"/>
    </source>
</evidence>
<protein>
    <submittedName>
        <fullName evidence="2">Uncharacterized protein</fullName>
    </submittedName>
</protein>
<sequence length="310" mass="34294">MTIDKDSANRHPPPRYESNMGEEKERTASPAYPYIYYRVYTMDGAVPSKTAPNPQDPFIGRMAVTSVPPPHNVATLQRCLASAEGFSDIEGRGERTTLFESPVALSQMPSKTSLELRGRDRDIHGGTQANALVLKVIDDLTAAEAAAVESIDRSQYSVCGPFLYYPVYYHLYTRVGEDTSTLSFDANQPAIGCIERSHIAPPFTPASIRRCIAKAERKPVYAYFSAVYADIMAQKPLHDHMPIRAEVGVTEGDPIVLVQPERKKGLFNRQVELKAALVRLVFTTGHPRVLERRPEPVPAMNPTRASGYGS</sequence>
<evidence type="ECO:0000313" key="2">
    <source>
        <dbReference type="EMBL" id="KAJ7651332.1"/>
    </source>
</evidence>